<sequence length="156" mass="18782">MKINETRDAKLMGLLGKTMQDKHIELYPDFFKPYDAEAVTKSFIDYFKNPKQRVYLWQDENNQDAIAAYLWLEEEQMPENVYRYGYTRLYLHHILIMPSYQGQGLSQELLKFADTYAKEHDIQHVELHYWPNNGIAKHTYQKYGYEVYTEIAQKRI</sequence>
<comment type="caution">
    <text evidence="2">The sequence shown here is derived from an EMBL/GenBank/DDBJ whole genome shotgun (WGS) entry which is preliminary data.</text>
</comment>
<dbReference type="SUPFAM" id="SSF55729">
    <property type="entry name" value="Acyl-CoA N-acyltransferases (Nat)"/>
    <property type="match status" value="1"/>
</dbReference>
<feature type="domain" description="N-acetyltransferase" evidence="1">
    <location>
        <begin position="14"/>
        <end position="156"/>
    </location>
</feature>
<protein>
    <submittedName>
        <fullName evidence="2">GNAT family N-acetyltransferase</fullName>
    </submittedName>
</protein>
<dbReference type="InterPro" id="IPR016181">
    <property type="entry name" value="Acyl_CoA_acyltransferase"/>
</dbReference>
<dbReference type="InterPro" id="IPR000182">
    <property type="entry name" value="GNAT_dom"/>
</dbReference>
<dbReference type="EMBL" id="JAVBVO010000005">
    <property type="protein sequence ID" value="MDZ5760173.1"/>
    <property type="molecule type" value="Genomic_DNA"/>
</dbReference>
<gene>
    <name evidence="2" type="ORF">RAK27_16165</name>
</gene>
<name>A0AAW9JX29_CARML</name>
<dbReference type="CDD" id="cd04301">
    <property type="entry name" value="NAT_SF"/>
    <property type="match status" value="1"/>
</dbReference>
<dbReference type="Pfam" id="PF00583">
    <property type="entry name" value="Acetyltransf_1"/>
    <property type="match status" value="1"/>
</dbReference>
<dbReference type="RefSeq" id="WP_010050386.1">
    <property type="nucleotide sequence ID" value="NZ_BJOJ01000001.1"/>
</dbReference>
<reference evidence="2" key="1">
    <citation type="submission" date="2023-08" db="EMBL/GenBank/DDBJ databases">
        <title>Genomic characterization of piscicolin 126 produced by Carnobacterium maltaromaticum CM22 strain isolated from salmon (Salmo salar).</title>
        <authorList>
            <person name="Gonzalez-Gragera E."/>
            <person name="Garcia-Lopez J.D."/>
            <person name="Teso-Perez C."/>
            <person name="Gimenez-Hernandez I."/>
            <person name="Peralta-Sanchez J.M."/>
            <person name="Valdivia E."/>
            <person name="Montalban-Lopez M."/>
            <person name="Martin-Platero A.M."/>
            <person name="Banos A."/>
            <person name="Martinez-Bueno M."/>
        </authorList>
    </citation>
    <scope>NUCLEOTIDE SEQUENCE</scope>
    <source>
        <strain evidence="2">CM22</strain>
    </source>
</reference>
<organism evidence="2 3">
    <name type="scientific">Carnobacterium maltaromaticum</name>
    <name type="common">Carnobacterium piscicola</name>
    <dbReference type="NCBI Taxonomy" id="2751"/>
    <lineage>
        <taxon>Bacteria</taxon>
        <taxon>Bacillati</taxon>
        <taxon>Bacillota</taxon>
        <taxon>Bacilli</taxon>
        <taxon>Lactobacillales</taxon>
        <taxon>Carnobacteriaceae</taxon>
        <taxon>Carnobacterium</taxon>
    </lineage>
</organism>
<dbReference type="AlphaFoldDB" id="A0AAW9JX29"/>
<evidence type="ECO:0000259" key="1">
    <source>
        <dbReference type="PROSITE" id="PS51186"/>
    </source>
</evidence>
<dbReference type="Gene3D" id="3.40.630.30">
    <property type="match status" value="1"/>
</dbReference>
<accession>A0AAW9JX29</accession>
<dbReference type="GO" id="GO:0016747">
    <property type="term" value="F:acyltransferase activity, transferring groups other than amino-acyl groups"/>
    <property type="evidence" value="ECO:0007669"/>
    <property type="project" value="InterPro"/>
</dbReference>
<dbReference type="PROSITE" id="PS51186">
    <property type="entry name" value="GNAT"/>
    <property type="match status" value="1"/>
</dbReference>
<evidence type="ECO:0000313" key="2">
    <source>
        <dbReference type="EMBL" id="MDZ5760173.1"/>
    </source>
</evidence>
<dbReference type="Proteomes" id="UP001290462">
    <property type="component" value="Unassembled WGS sequence"/>
</dbReference>
<evidence type="ECO:0000313" key="3">
    <source>
        <dbReference type="Proteomes" id="UP001290462"/>
    </source>
</evidence>
<proteinExistence type="predicted"/>